<gene>
    <name evidence="4" type="ORF">CAMP_LOCUS14841</name>
</gene>
<feature type="region of interest" description="Disordered" evidence="2">
    <location>
        <begin position="144"/>
        <end position="175"/>
    </location>
</feature>
<feature type="domain" description="C2H2-type" evidence="3">
    <location>
        <begin position="108"/>
        <end position="136"/>
    </location>
</feature>
<dbReference type="PANTHER" id="PTHR15021">
    <property type="entry name" value="DISCONNECTED-RELATED"/>
    <property type="match status" value="1"/>
</dbReference>
<evidence type="ECO:0000256" key="1">
    <source>
        <dbReference type="PROSITE-ProRule" id="PRU00042"/>
    </source>
</evidence>
<keyword evidence="5" id="KW-1185">Reference proteome</keyword>
<evidence type="ECO:0000313" key="4">
    <source>
        <dbReference type="EMBL" id="CAI5452204.1"/>
    </source>
</evidence>
<dbReference type="GO" id="GO:0005634">
    <property type="term" value="C:nucleus"/>
    <property type="evidence" value="ECO:0007669"/>
    <property type="project" value="TreeGrafter"/>
</dbReference>
<dbReference type="SUPFAM" id="SSF57667">
    <property type="entry name" value="beta-beta-alpha zinc fingers"/>
    <property type="match status" value="1"/>
</dbReference>
<dbReference type="PROSITE" id="PS50157">
    <property type="entry name" value="ZINC_FINGER_C2H2_2"/>
    <property type="match status" value="2"/>
</dbReference>
<reference evidence="4" key="1">
    <citation type="submission" date="2022-11" db="EMBL/GenBank/DDBJ databases">
        <authorList>
            <person name="Kikuchi T."/>
        </authorList>
    </citation>
    <scope>NUCLEOTIDE SEQUENCE</scope>
    <source>
        <strain evidence="4">PS1010</strain>
    </source>
</reference>
<comment type="caution">
    <text evidence="4">The sequence shown here is derived from an EMBL/GenBank/DDBJ whole genome shotgun (WGS) entry which is preliminary data.</text>
</comment>
<evidence type="ECO:0000259" key="3">
    <source>
        <dbReference type="PROSITE" id="PS50157"/>
    </source>
</evidence>
<evidence type="ECO:0000313" key="5">
    <source>
        <dbReference type="Proteomes" id="UP001152747"/>
    </source>
</evidence>
<accession>A0A9P1IXU8</accession>
<dbReference type="InterPro" id="IPR040436">
    <property type="entry name" value="Disconnected-like"/>
</dbReference>
<dbReference type="Gene3D" id="3.30.160.60">
    <property type="entry name" value="Classic Zinc Finger"/>
    <property type="match status" value="1"/>
</dbReference>
<dbReference type="EMBL" id="CANHGI010000005">
    <property type="protein sequence ID" value="CAI5452204.1"/>
    <property type="molecule type" value="Genomic_DNA"/>
</dbReference>
<dbReference type="InterPro" id="IPR013087">
    <property type="entry name" value="Znf_C2H2_type"/>
</dbReference>
<dbReference type="GO" id="GO:0008270">
    <property type="term" value="F:zinc ion binding"/>
    <property type="evidence" value="ECO:0007669"/>
    <property type="project" value="UniProtKB-KW"/>
</dbReference>
<dbReference type="AlphaFoldDB" id="A0A9P1IXU8"/>
<dbReference type="PANTHER" id="PTHR15021:SF0">
    <property type="entry name" value="DISCO-RELATED, ISOFORM A-RELATED"/>
    <property type="match status" value="1"/>
</dbReference>
<feature type="domain" description="C2H2-type" evidence="3">
    <location>
        <begin position="136"/>
        <end position="170"/>
    </location>
</feature>
<dbReference type="GO" id="GO:0006355">
    <property type="term" value="P:regulation of DNA-templated transcription"/>
    <property type="evidence" value="ECO:0007669"/>
    <property type="project" value="TreeGrafter"/>
</dbReference>
<dbReference type="PROSITE" id="PS00028">
    <property type="entry name" value="ZINC_FINGER_C2H2_1"/>
    <property type="match status" value="1"/>
</dbReference>
<keyword evidence="1" id="KW-0863">Zinc-finger</keyword>
<name>A0A9P1IXU8_9PELO</name>
<dbReference type="SMART" id="SM00355">
    <property type="entry name" value="ZnF_C2H2"/>
    <property type="match status" value="2"/>
</dbReference>
<proteinExistence type="predicted"/>
<dbReference type="OrthoDB" id="10070972at2759"/>
<evidence type="ECO:0000256" key="2">
    <source>
        <dbReference type="SAM" id="MobiDB-lite"/>
    </source>
</evidence>
<keyword evidence="1" id="KW-0862">Zinc</keyword>
<organism evidence="4 5">
    <name type="scientific">Caenorhabditis angaria</name>
    <dbReference type="NCBI Taxonomy" id="860376"/>
    <lineage>
        <taxon>Eukaryota</taxon>
        <taxon>Metazoa</taxon>
        <taxon>Ecdysozoa</taxon>
        <taxon>Nematoda</taxon>
        <taxon>Chromadorea</taxon>
        <taxon>Rhabditida</taxon>
        <taxon>Rhabditina</taxon>
        <taxon>Rhabditomorpha</taxon>
        <taxon>Rhabditoidea</taxon>
        <taxon>Rhabditidae</taxon>
        <taxon>Peloderinae</taxon>
        <taxon>Caenorhabditis</taxon>
    </lineage>
</organism>
<dbReference type="Proteomes" id="UP001152747">
    <property type="component" value="Unassembled WGS sequence"/>
</dbReference>
<keyword evidence="1" id="KW-0479">Metal-binding</keyword>
<sequence>MGGVREDSKTMLIWNSLRSPSKMMRFSPFPFVSMPHLIYNSWLISNLQNQQLQLHQKVNVSKSEEEIISVTKLSPPLQTKKLSSSTKTIKKEKQKIEETSAQKMKRRVKCESCSKSFCDKGALKIHTSAVHLREMHMCTVNGCGKQFSSRRSRNRHSSNTNPKLHMPESLPTSPKSPFWSPANFLIISPKNEMNK</sequence>
<dbReference type="InterPro" id="IPR036236">
    <property type="entry name" value="Znf_C2H2_sf"/>
</dbReference>
<protein>
    <recommendedName>
        <fullName evidence="3">C2H2-type domain-containing protein</fullName>
    </recommendedName>
</protein>